<dbReference type="GeneID" id="104715064"/>
<name>A0ABM0TSY2_CAMSA</name>
<evidence type="ECO:0000313" key="4">
    <source>
        <dbReference type="RefSeq" id="XP_010430818.1"/>
    </source>
</evidence>
<dbReference type="InterPro" id="IPR036397">
    <property type="entry name" value="RNaseH_sf"/>
</dbReference>
<dbReference type="RefSeq" id="XP_010430818.1">
    <property type="nucleotide sequence ID" value="XM_010432516.1"/>
</dbReference>
<dbReference type="Gene3D" id="3.30.420.10">
    <property type="entry name" value="Ribonuclease H-like superfamily/Ribonuclease H"/>
    <property type="match status" value="1"/>
</dbReference>
<dbReference type="PANTHER" id="PTHR47074">
    <property type="entry name" value="BNAC02G40300D PROTEIN"/>
    <property type="match status" value="1"/>
</dbReference>
<dbReference type="Pfam" id="PF13456">
    <property type="entry name" value="RVT_3"/>
    <property type="match status" value="1"/>
</dbReference>
<dbReference type="InterPro" id="IPR052929">
    <property type="entry name" value="RNase_H-like_EbsB-rel"/>
</dbReference>
<protein>
    <submittedName>
        <fullName evidence="4">Uncharacterized protein LOC104715064</fullName>
    </submittedName>
</protein>
<dbReference type="PANTHER" id="PTHR47074:SF78">
    <property type="entry name" value="GB|AAF30348.1-RELATED"/>
    <property type="match status" value="1"/>
</dbReference>
<evidence type="ECO:0000259" key="2">
    <source>
        <dbReference type="Pfam" id="PF13966"/>
    </source>
</evidence>
<feature type="domain" description="Reverse transcriptase zinc-binding" evidence="2">
    <location>
        <begin position="88"/>
        <end position="153"/>
    </location>
</feature>
<gene>
    <name evidence="4" type="primary">LOC104715064</name>
</gene>
<dbReference type="InterPro" id="IPR044730">
    <property type="entry name" value="RNase_H-like_dom_plant"/>
</dbReference>
<sequence length="392" mass="44869">MHPNSVLNDLWQVGGRQWDEPKLRQQLLLEDAAHACCIYLPQHQCPDKLVWHYTKDGIYTVKSGYWLSLHLPDANDHIDPPLGNPLLKTKLWKTSLPPKLKHFYWRVLSAALGTAHELNRRGIPIEDTCQRCCQAVESINHMLFQCPYASKIWRLSNLPAGFTFSSSLEDNIEALLLMYNSGMNRDKQHLPFWIGWQIWKSRNDLIFNKITWETSSVLLKATDDVVEWLAATQPSIQRPPRNSPTVHSPSSQWTLPTTEVVKVNFDGSFHSHNGSIGVGWIIHGDKGTYLLSRSSKLKQASNPLWTERLALLHAIQSTWCCGYRKVILEGDCKALDDLLHRRTTSITMENLLVDIRSWADLFAEISFSLVRRECNQVADKLAKSAHYQPETI</sequence>
<proteinExistence type="predicted"/>
<dbReference type="Pfam" id="PF13966">
    <property type="entry name" value="zf-RVT"/>
    <property type="match status" value="1"/>
</dbReference>
<dbReference type="SUPFAM" id="SSF53098">
    <property type="entry name" value="Ribonuclease H-like"/>
    <property type="match status" value="1"/>
</dbReference>
<feature type="domain" description="RNase H type-1" evidence="1">
    <location>
        <begin position="264"/>
        <end position="385"/>
    </location>
</feature>
<accession>A0ABM0TSY2</accession>
<dbReference type="InterPro" id="IPR002156">
    <property type="entry name" value="RNaseH_domain"/>
</dbReference>
<reference evidence="4" key="2">
    <citation type="submission" date="2025-08" db="UniProtKB">
        <authorList>
            <consortium name="RefSeq"/>
        </authorList>
    </citation>
    <scope>IDENTIFICATION</scope>
    <source>
        <tissue evidence="4">Leaf</tissue>
    </source>
</reference>
<reference evidence="3" key="1">
    <citation type="journal article" date="2014" name="Nat. Commun.">
        <title>The emerging biofuel crop Camelina sativa retains a highly undifferentiated hexaploid genome structure.</title>
        <authorList>
            <person name="Kagale S."/>
            <person name="Koh C."/>
            <person name="Nixon J."/>
            <person name="Bollina V."/>
            <person name="Clarke W.E."/>
            <person name="Tuteja R."/>
            <person name="Spillane C."/>
            <person name="Robinson S.J."/>
            <person name="Links M.G."/>
            <person name="Clarke C."/>
            <person name="Higgins E.E."/>
            <person name="Huebert T."/>
            <person name="Sharpe A.G."/>
            <person name="Parkin I.A."/>
        </authorList>
    </citation>
    <scope>NUCLEOTIDE SEQUENCE [LARGE SCALE GENOMIC DNA]</scope>
    <source>
        <strain evidence="3">cv. DH55</strain>
    </source>
</reference>
<evidence type="ECO:0000259" key="1">
    <source>
        <dbReference type="Pfam" id="PF13456"/>
    </source>
</evidence>
<keyword evidence="3" id="KW-1185">Reference proteome</keyword>
<dbReference type="Proteomes" id="UP000694864">
    <property type="component" value="Chromosome 9"/>
</dbReference>
<evidence type="ECO:0000313" key="3">
    <source>
        <dbReference type="Proteomes" id="UP000694864"/>
    </source>
</evidence>
<organism evidence="3 4">
    <name type="scientific">Camelina sativa</name>
    <name type="common">False flax</name>
    <name type="synonym">Myagrum sativum</name>
    <dbReference type="NCBI Taxonomy" id="90675"/>
    <lineage>
        <taxon>Eukaryota</taxon>
        <taxon>Viridiplantae</taxon>
        <taxon>Streptophyta</taxon>
        <taxon>Embryophyta</taxon>
        <taxon>Tracheophyta</taxon>
        <taxon>Spermatophyta</taxon>
        <taxon>Magnoliopsida</taxon>
        <taxon>eudicotyledons</taxon>
        <taxon>Gunneridae</taxon>
        <taxon>Pentapetalae</taxon>
        <taxon>rosids</taxon>
        <taxon>malvids</taxon>
        <taxon>Brassicales</taxon>
        <taxon>Brassicaceae</taxon>
        <taxon>Camelineae</taxon>
        <taxon>Camelina</taxon>
    </lineage>
</organism>
<dbReference type="InterPro" id="IPR012337">
    <property type="entry name" value="RNaseH-like_sf"/>
</dbReference>
<dbReference type="CDD" id="cd06222">
    <property type="entry name" value="RNase_H_like"/>
    <property type="match status" value="1"/>
</dbReference>
<dbReference type="InterPro" id="IPR026960">
    <property type="entry name" value="RVT-Znf"/>
</dbReference>